<dbReference type="InterPro" id="IPR050250">
    <property type="entry name" value="Macrolide_Exporter_MacB"/>
</dbReference>
<evidence type="ECO:0000256" key="7">
    <source>
        <dbReference type="SAM" id="Phobius"/>
    </source>
</evidence>
<feature type="domain" description="ABC3 transporter permease C-terminal" evidence="8">
    <location>
        <begin position="282"/>
        <end position="407"/>
    </location>
</feature>
<dbReference type="GO" id="GO:0005886">
    <property type="term" value="C:plasma membrane"/>
    <property type="evidence" value="ECO:0007669"/>
    <property type="project" value="UniProtKB-SubCell"/>
</dbReference>
<dbReference type="InterPro" id="IPR003838">
    <property type="entry name" value="ABC3_permease_C"/>
</dbReference>
<feature type="transmembrane region" description="Helical" evidence="7">
    <location>
        <begin position="723"/>
        <end position="744"/>
    </location>
</feature>
<keyword evidence="5 7" id="KW-0472">Membrane</keyword>
<feature type="domain" description="MacB-like periplasmic core" evidence="9">
    <location>
        <begin position="19"/>
        <end position="237"/>
    </location>
</feature>
<feature type="transmembrane region" description="Helical" evidence="7">
    <location>
        <begin position="450"/>
        <end position="475"/>
    </location>
</feature>
<dbReference type="Pfam" id="PF02687">
    <property type="entry name" value="FtsX"/>
    <property type="match status" value="2"/>
</dbReference>
<dbReference type="PANTHER" id="PTHR30572">
    <property type="entry name" value="MEMBRANE COMPONENT OF TRANSPORTER-RELATED"/>
    <property type="match status" value="1"/>
</dbReference>
<evidence type="ECO:0000256" key="2">
    <source>
        <dbReference type="ARBA" id="ARBA00022475"/>
    </source>
</evidence>
<evidence type="ECO:0000256" key="4">
    <source>
        <dbReference type="ARBA" id="ARBA00022989"/>
    </source>
</evidence>
<proteinExistence type="inferred from homology"/>
<reference evidence="10" key="1">
    <citation type="submission" date="2014-07" db="EMBL/GenBank/DDBJ databases">
        <authorList>
            <person name="Monot Marc"/>
        </authorList>
    </citation>
    <scope>NUCLEOTIDE SEQUENCE</scope>
    <source>
        <strain evidence="12">7032989</strain>
        <strain evidence="10">7032994</strain>
    </source>
</reference>
<gene>
    <name evidence="12" type="ORF">BN1095_340225</name>
    <name evidence="11" type="ORF">BN1096_580044</name>
    <name evidence="10" type="ORF">BN1097_560042</name>
</gene>
<keyword evidence="2" id="KW-1003">Cell membrane</keyword>
<feature type="transmembrane region" description="Helical" evidence="7">
    <location>
        <begin position="326"/>
        <end position="354"/>
    </location>
</feature>
<evidence type="ECO:0000313" key="12">
    <source>
        <dbReference type="EMBL" id="CDT21451.1"/>
    </source>
</evidence>
<dbReference type="InterPro" id="IPR025857">
    <property type="entry name" value="MacB_PCD"/>
</dbReference>
<evidence type="ECO:0000256" key="3">
    <source>
        <dbReference type="ARBA" id="ARBA00022692"/>
    </source>
</evidence>
<organism evidence="10">
    <name type="scientific">Clostridioides difficile</name>
    <name type="common">Peptoclostridium difficile</name>
    <dbReference type="NCBI Taxonomy" id="1496"/>
    <lineage>
        <taxon>Bacteria</taxon>
        <taxon>Bacillati</taxon>
        <taxon>Bacillota</taxon>
        <taxon>Clostridia</taxon>
        <taxon>Peptostreptococcales</taxon>
        <taxon>Peptostreptococcaceae</taxon>
        <taxon>Clostridioides</taxon>
    </lineage>
</organism>
<comment type="subcellular location">
    <subcellularLocation>
        <location evidence="1">Cell membrane</location>
        <topology evidence="1">Multi-pass membrane protein</topology>
    </subcellularLocation>
</comment>
<dbReference type="AlphaFoldDB" id="A0A069ADF1"/>
<evidence type="ECO:0000259" key="8">
    <source>
        <dbReference type="Pfam" id="PF02687"/>
    </source>
</evidence>
<sequence>MNLYTSLTIRYLKQNKRRTIVTIIGIILSTALICGIGNIFESFMDYQMRETIKNDGSFHVTFYDVNRKNAEYVTKSAEIEKHAFTKQLGYSKLENSENAILSIKQYDKNAINGYKVSIKEGRFPAKEGEIVLSESIINLIDDKFKIGDKITLKVGDMFDSSKKKIDSMTFHEGDYIANEKDRTFKVVGIIEKPGFERYNGIATAIAYFNPMNNYNDTINVSVAVRNPKDVYKISNKISKNIYSNKDKEAVSDMIKYNEHLLRLQGASKYSNINSSIKSIIIAVTILVIICTIATVYNSFSISINERKKQFGILNSIGATSSQIKRLVFIEGIIISLIGIPIGLISGTVAIDLLFKIINKYFTESVVTKMSLQIVYNPIIIIVSIIIVLLTIFISILLPAISASNISPLNVIKNTGEYKVGKIKSSRLIKMIFKTEGVLAYKNIRRNRKKFIITLFSLMVSIIIFISFSGFTLLLLRGEEIRNSQRKYDLYLTAKNTARSVEDTISELEDIDGIKNFELATGQYVSIRVSENKINKSKEDLIRKYYQKYKIGDSYEYDFSNNELIFPGDFAVKNKINNLVQGSFNKERAIEENGVILVRKSAFEENGKKGVVELTNYKVGDTVNCEYLDENALSKKVKVKILAITDEERLGLGYQNMGLQFITYDEVAKNLNLKLSKSLIFIDSGGSIKTKKEIEALANKNNFNFYDESASNESEKQDLKVIKIFVYGFIVVISLVSVTNILNTVSTSINLRKRELAVIQSIGVTPKGFRKMIYLESFIYGILSLLFGIPISIGIILIMNKLISGVIEFSPIIPWTAIVICIVSVFIITFIAGYIPMSKLNKENIIDNIRRESI</sequence>
<evidence type="ECO:0000256" key="6">
    <source>
        <dbReference type="ARBA" id="ARBA00038076"/>
    </source>
</evidence>
<evidence type="ECO:0000313" key="11">
    <source>
        <dbReference type="EMBL" id="CDS86930.1"/>
    </source>
</evidence>
<keyword evidence="3 7" id="KW-0812">Transmembrane</keyword>
<dbReference type="EMBL" id="LK932394">
    <property type="protein sequence ID" value="CDS86480.1"/>
    <property type="molecule type" value="Genomic_DNA"/>
</dbReference>
<feature type="transmembrane region" description="Helical" evidence="7">
    <location>
        <begin position="811"/>
        <end position="834"/>
    </location>
</feature>
<evidence type="ECO:0000256" key="5">
    <source>
        <dbReference type="ARBA" id="ARBA00023136"/>
    </source>
</evidence>
<feature type="transmembrane region" description="Helical" evidence="7">
    <location>
        <begin position="20"/>
        <end position="40"/>
    </location>
</feature>
<dbReference type="EMBL" id="LK932511">
    <property type="protein sequence ID" value="CDS86930.1"/>
    <property type="molecule type" value="Genomic_DNA"/>
</dbReference>
<protein>
    <submittedName>
        <fullName evidence="10">ABC-type transport system, permease protein</fullName>
    </submittedName>
</protein>
<dbReference type="Pfam" id="PF12704">
    <property type="entry name" value="MacB_PCD"/>
    <property type="match status" value="1"/>
</dbReference>
<dbReference type="RefSeq" id="WP_021363472.1">
    <property type="nucleotide sequence ID" value="NZ_BBYB01000069.1"/>
</dbReference>
<evidence type="ECO:0000313" key="10">
    <source>
        <dbReference type="EMBL" id="CDS86480.1"/>
    </source>
</evidence>
<evidence type="ECO:0000259" key="9">
    <source>
        <dbReference type="Pfam" id="PF12704"/>
    </source>
</evidence>
<comment type="similarity">
    <text evidence="6">Belongs to the ABC-4 integral membrane protein family.</text>
</comment>
<feature type="domain" description="ABC3 transporter permease C-terminal" evidence="8">
    <location>
        <begin position="728"/>
        <end position="844"/>
    </location>
</feature>
<name>A0A069ADF1_CLODI</name>
<dbReference type="PANTHER" id="PTHR30572:SF4">
    <property type="entry name" value="ABC TRANSPORTER PERMEASE YTRF"/>
    <property type="match status" value="1"/>
</dbReference>
<dbReference type="EMBL" id="LK933005">
    <property type="protein sequence ID" value="CDT21451.1"/>
    <property type="molecule type" value="Genomic_DNA"/>
</dbReference>
<evidence type="ECO:0000256" key="1">
    <source>
        <dbReference type="ARBA" id="ARBA00004651"/>
    </source>
</evidence>
<feature type="transmembrane region" description="Helical" evidence="7">
    <location>
        <begin position="374"/>
        <end position="397"/>
    </location>
</feature>
<feature type="transmembrane region" description="Helical" evidence="7">
    <location>
        <begin position="279"/>
        <end position="299"/>
    </location>
</feature>
<accession>A0A069ADF1</accession>
<feature type="transmembrane region" description="Helical" evidence="7">
    <location>
        <begin position="776"/>
        <end position="799"/>
    </location>
</feature>
<keyword evidence="4 7" id="KW-1133">Transmembrane helix</keyword>
<dbReference type="GO" id="GO:0022857">
    <property type="term" value="F:transmembrane transporter activity"/>
    <property type="evidence" value="ECO:0007669"/>
    <property type="project" value="TreeGrafter"/>
</dbReference>